<evidence type="ECO:0000256" key="2">
    <source>
        <dbReference type="ARBA" id="ARBA00004236"/>
    </source>
</evidence>
<feature type="signal peptide" evidence="14">
    <location>
        <begin position="1"/>
        <end position="15"/>
    </location>
</feature>
<evidence type="ECO:0000256" key="13">
    <source>
        <dbReference type="SAM" id="Phobius"/>
    </source>
</evidence>
<keyword evidence="8" id="KW-0677">Repeat</keyword>
<dbReference type="OMA" id="PTWTNEE"/>
<dbReference type="PANTHER" id="PTHR48062">
    <property type="entry name" value="RECEPTOR-LIKE PROTEIN 14"/>
    <property type="match status" value="1"/>
</dbReference>
<dbReference type="PROSITE" id="PS51450">
    <property type="entry name" value="LRR"/>
    <property type="match status" value="2"/>
</dbReference>
<keyword evidence="9 13" id="KW-1133">Transmembrane helix</keyword>
<name>A0A3B6CDZ1_WHEAT</name>
<dbReference type="STRING" id="4565.A0A3B6CDZ1"/>
<evidence type="ECO:0008006" key="17">
    <source>
        <dbReference type="Google" id="ProtNLM"/>
    </source>
</evidence>
<dbReference type="Pfam" id="PF13855">
    <property type="entry name" value="LRR_8"/>
    <property type="match status" value="2"/>
</dbReference>
<dbReference type="Pfam" id="PF00560">
    <property type="entry name" value="LRR_1"/>
    <property type="match status" value="7"/>
</dbReference>
<reference evidence="15" key="1">
    <citation type="submission" date="2018-08" db="EMBL/GenBank/DDBJ databases">
        <authorList>
            <person name="Rossello M."/>
        </authorList>
    </citation>
    <scope>NUCLEOTIDE SEQUENCE [LARGE SCALE GENOMIC DNA]</scope>
    <source>
        <strain evidence="15">cv. Chinese Spring</strain>
    </source>
</reference>
<evidence type="ECO:0000256" key="14">
    <source>
        <dbReference type="SAM" id="SignalP"/>
    </source>
</evidence>
<dbReference type="SUPFAM" id="SSF52047">
    <property type="entry name" value="RNI-like"/>
    <property type="match status" value="1"/>
</dbReference>
<keyword evidence="7 14" id="KW-0732">Signal</keyword>
<dbReference type="Gramene" id="TraesCS2B02G517700.1">
    <property type="protein sequence ID" value="TraesCS2B02G517700.1"/>
    <property type="gene ID" value="TraesCS2B02G517700"/>
</dbReference>
<dbReference type="SUPFAM" id="SSF52058">
    <property type="entry name" value="L domain-like"/>
    <property type="match status" value="2"/>
</dbReference>
<organism evidence="15">
    <name type="scientific">Triticum aestivum</name>
    <name type="common">Wheat</name>
    <dbReference type="NCBI Taxonomy" id="4565"/>
    <lineage>
        <taxon>Eukaryota</taxon>
        <taxon>Viridiplantae</taxon>
        <taxon>Streptophyta</taxon>
        <taxon>Embryophyta</taxon>
        <taxon>Tracheophyta</taxon>
        <taxon>Spermatophyta</taxon>
        <taxon>Magnoliopsida</taxon>
        <taxon>Liliopsida</taxon>
        <taxon>Poales</taxon>
        <taxon>Poaceae</taxon>
        <taxon>BOP clade</taxon>
        <taxon>Pooideae</taxon>
        <taxon>Triticodae</taxon>
        <taxon>Triticeae</taxon>
        <taxon>Triticinae</taxon>
        <taxon>Triticum</taxon>
    </lineage>
</organism>
<evidence type="ECO:0000256" key="6">
    <source>
        <dbReference type="ARBA" id="ARBA00022692"/>
    </source>
</evidence>
<evidence type="ECO:0000256" key="1">
    <source>
        <dbReference type="ARBA" id="ARBA00004167"/>
    </source>
</evidence>
<proteinExistence type="inferred from homology"/>
<keyword evidence="11" id="KW-0675">Receptor</keyword>
<evidence type="ECO:0000256" key="12">
    <source>
        <dbReference type="ARBA" id="ARBA00023180"/>
    </source>
</evidence>
<evidence type="ECO:0000313" key="15">
    <source>
        <dbReference type="EnsemblPlants" id="TraesCS2B02G517700.1"/>
    </source>
</evidence>
<sequence>MQLAVALLCLLSISGELLMPLCEGCVQADKRALLDIHIQLSTLPHIDWDRSDWDWGDGHCCQWLGVTCSNSRPARVTGLNLLAFVPSPWLLNATMFLSFQELQTLTLSLNIKGCIPGAVFFFGKLDPNYSQFFFANQLCCHGYPSFFSSTNYFVLPSPLLLQHFRLCFNVWSKLRKLRSLDLSGNILSADSIRSLVAVSSLRCLSISSNDLTSPVAIQHLSTMKLDTLDLSDNAFNGTLPTDICNMENLEELYLLSSTLFGELPSCIGNLTSLRILDLSNNLFTIKFPSLSFAHLTSLVKLSLSNNNLEGVLFLGSLSNSSQLTHLDLSSSGNHFQLETVTSTISLSAQLQVMVLPNCNLNGNSAVILSFLSHQHALEAVDISNNNLNGHFPSWLIEKNVNLSHLNLQGNSFSGILPLPFKLSKLPTGINITFPNLYYVNLSRNSFQGIFPSGLHYIDSLTFLDLSNNNFFDNIVSAFNGSKSNIRSLFLSGNNFYGSFPQDILLASTYHLLLNDNQITGEIPDNICLGQQLTLLDVSSNKLTGSLPTCIHALENIAILNLRGNSLGGPIPLELCHLKNLVFLDMSKNSLSGPVQCLPSLQYLHLSENRLNGTFPFPLSWGTGTYTMDLRQNQFSGILPELMHKSFPKLKILLLEGNMFEGLIPNDICHLRYLRLLDLSHNKLSGQLPSCLSHMGLDGDLYNFLYNDSDTSVVMNDTDGYAGSVVGSSPVPEFFIGPDQEEFMTKSRQDKYKGNILSYMSGLDFSSNQLEGYIPKSIGDMKWLRALNFSNNRFHGPIPGSLSHLSNLETLDLSHNNLTGQIPQELVELHSLEVFSVAYNNLSGPTLGRNGQFITFDESSYAGNPYLCGPPLLKSCFDAPLIPQPKEDEDDSKLGNLALFSFSVLCYMIGFWTSLVVLYFKRSWRWSWFSAVDRLGDILMVRSALYMTRFNRTD</sequence>
<dbReference type="Proteomes" id="UP000019116">
    <property type="component" value="Chromosome 2B"/>
</dbReference>
<evidence type="ECO:0000256" key="11">
    <source>
        <dbReference type="ARBA" id="ARBA00023170"/>
    </source>
</evidence>
<dbReference type="Gramene" id="TraesRN2B0101346700.1">
    <property type="protein sequence ID" value="TraesRN2B0101346700.1"/>
    <property type="gene ID" value="TraesRN2B0101346700"/>
</dbReference>
<dbReference type="FunFam" id="3.80.10.10:FF:000041">
    <property type="entry name" value="LRR receptor-like serine/threonine-protein kinase ERECTA"/>
    <property type="match status" value="1"/>
</dbReference>
<dbReference type="InterPro" id="IPR032675">
    <property type="entry name" value="LRR_dom_sf"/>
</dbReference>
<evidence type="ECO:0000256" key="9">
    <source>
        <dbReference type="ARBA" id="ARBA00022989"/>
    </source>
</evidence>
<comment type="subcellular location">
    <subcellularLocation>
        <location evidence="2">Cell membrane</location>
    </subcellularLocation>
    <subcellularLocation>
        <location evidence="1">Membrane</location>
        <topology evidence="1">Single-pass membrane protein</topology>
    </subcellularLocation>
</comment>
<evidence type="ECO:0000256" key="8">
    <source>
        <dbReference type="ARBA" id="ARBA00022737"/>
    </source>
</evidence>
<dbReference type="InterPro" id="IPR003591">
    <property type="entry name" value="Leu-rich_rpt_typical-subtyp"/>
</dbReference>
<comment type="similarity">
    <text evidence="3">Belongs to the RLP family.</text>
</comment>
<dbReference type="GO" id="GO:0005886">
    <property type="term" value="C:plasma membrane"/>
    <property type="evidence" value="ECO:0007669"/>
    <property type="project" value="UniProtKB-SubCell"/>
</dbReference>
<keyword evidence="5" id="KW-0433">Leucine-rich repeat</keyword>
<dbReference type="PaxDb" id="4565-Traes_2BL_2B376EB8D.1"/>
<evidence type="ECO:0000313" key="16">
    <source>
        <dbReference type="Proteomes" id="UP000019116"/>
    </source>
</evidence>
<evidence type="ECO:0000256" key="4">
    <source>
        <dbReference type="ARBA" id="ARBA00022475"/>
    </source>
</evidence>
<evidence type="ECO:0000256" key="5">
    <source>
        <dbReference type="ARBA" id="ARBA00022614"/>
    </source>
</evidence>
<dbReference type="FunFam" id="3.80.10.10:FF:000095">
    <property type="entry name" value="LRR receptor-like serine/threonine-protein kinase GSO1"/>
    <property type="match status" value="1"/>
</dbReference>
<evidence type="ECO:0000256" key="7">
    <source>
        <dbReference type="ARBA" id="ARBA00022729"/>
    </source>
</evidence>
<keyword evidence="4" id="KW-1003">Cell membrane</keyword>
<dbReference type="EnsemblPlants" id="TraesCS2B02G517700.1">
    <property type="protein sequence ID" value="TraesCS2B02G517700.1"/>
    <property type="gene ID" value="TraesCS2B02G517700"/>
</dbReference>
<dbReference type="PANTHER" id="PTHR48062:SF70">
    <property type="entry name" value="LEUCINE-RICH REPEAT-CONTAINING N-TERMINAL PLANT-TYPE DOMAIN-CONTAINING PROTEIN"/>
    <property type="match status" value="1"/>
</dbReference>
<dbReference type="InterPro" id="IPR051502">
    <property type="entry name" value="RLP_Defense_Trigger"/>
</dbReference>
<keyword evidence="12" id="KW-0325">Glycoprotein</keyword>
<dbReference type="Gramene" id="TraesCS2B03G1300000.1">
    <property type="protein sequence ID" value="TraesCS2B03G1300000.1.CDS"/>
    <property type="gene ID" value="TraesCS2B03G1300000"/>
</dbReference>
<dbReference type="AlphaFoldDB" id="A0A3B6CDZ1"/>
<protein>
    <recommendedName>
        <fullName evidence="17">Leucine-rich repeat-containing N-terminal plant-type domain-containing protein</fullName>
    </recommendedName>
</protein>
<evidence type="ECO:0000256" key="10">
    <source>
        <dbReference type="ARBA" id="ARBA00023136"/>
    </source>
</evidence>
<evidence type="ECO:0000256" key="3">
    <source>
        <dbReference type="ARBA" id="ARBA00009592"/>
    </source>
</evidence>
<keyword evidence="6 13" id="KW-0812">Transmembrane</keyword>
<dbReference type="InterPro" id="IPR001611">
    <property type="entry name" value="Leu-rich_rpt"/>
</dbReference>
<dbReference type="FunFam" id="3.80.10.10:FF:000213">
    <property type="entry name" value="Tyrosine-sulfated glycopeptide receptor 1"/>
    <property type="match status" value="1"/>
</dbReference>
<dbReference type="SMR" id="A0A3B6CDZ1"/>
<dbReference type="Gene3D" id="3.80.10.10">
    <property type="entry name" value="Ribonuclease Inhibitor"/>
    <property type="match status" value="5"/>
</dbReference>
<dbReference type="PRINTS" id="PR00019">
    <property type="entry name" value="LEURICHRPT"/>
</dbReference>
<dbReference type="SMART" id="SM00369">
    <property type="entry name" value="LRR_TYP"/>
    <property type="match status" value="6"/>
</dbReference>
<keyword evidence="16" id="KW-1185">Reference proteome</keyword>
<accession>A0A3B6CDZ1</accession>
<reference evidence="15" key="2">
    <citation type="submission" date="2018-10" db="UniProtKB">
        <authorList>
            <consortium name="EnsemblPlants"/>
        </authorList>
    </citation>
    <scope>IDENTIFICATION</scope>
</reference>
<keyword evidence="10 13" id="KW-0472">Membrane</keyword>
<feature type="chain" id="PRO_5017470994" description="Leucine-rich repeat-containing N-terminal plant-type domain-containing protein" evidence="14">
    <location>
        <begin position="16"/>
        <end position="953"/>
    </location>
</feature>
<feature type="transmembrane region" description="Helical" evidence="13">
    <location>
        <begin position="896"/>
        <end position="919"/>
    </location>
</feature>